<reference evidence="4 5" key="1">
    <citation type="submission" date="2024-02" db="EMBL/GenBank/DDBJ databases">
        <title>Deinococcus xinjiangensis NBRC 107630.</title>
        <authorList>
            <person name="Ichikawa N."/>
            <person name="Katano-Makiyama Y."/>
            <person name="Hidaka K."/>
        </authorList>
    </citation>
    <scope>NUCLEOTIDE SEQUENCE [LARGE SCALE GENOMIC DNA]</scope>
    <source>
        <strain evidence="4 5">NBRC 107630</strain>
    </source>
</reference>
<keyword evidence="5" id="KW-1185">Reference proteome</keyword>
<evidence type="ECO:0000256" key="1">
    <source>
        <dbReference type="ARBA" id="ARBA00022679"/>
    </source>
</evidence>
<dbReference type="PANTHER" id="PTHR34383">
    <property type="entry name" value="POLYPHOSPHATE:AMP PHOSPHOTRANSFERASE-RELATED"/>
    <property type="match status" value="1"/>
</dbReference>
<dbReference type="EMBL" id="BAABRN010000007">
    <property type="protein sequence ID" value="GAA5501205.1"/>
    <property type="molecule type" value="Genomic_DNA"/>
</dbReference>
<evidence type="ECO:0000313" key="5">
    <source>
        <dbReference type="Proteomes" id="UP001458946"/>
    </source>
</evidence>
<feature type="domain" description="Polyphosphate kinase-2-related" evidence="3">
    <location>
        <begin position="27"/>
        <end position="252"/>
    </location>
</feature>
<keyword evidence="1" id="KW-0808">Transferase</keyword>
<dbReference type="Gene3D" id="3.40.50.300">
    <property type="entry name" value="P-loop containing nucleotide triphosphate hydrolases"/>
    <property type="match status" value="1"/>
</dbReference>
<gene>
    <name evidence="4" type="ORF">Dxin01_00937</name>
</gene>
<dbReference type="NCBIfam" id="TIGR03709">
    <property type="entry name" value="PPK2_rel_1"/>
    <property type="match status" value="1"/>
</dbReference>
<name>A0ABP9V9M0_9DEIO</name>
<proteinExistence type="predicted"/>
<comment type="caution">
    <text evidence="4">The sequence shown here is derived from an EMBL/GenBank/DDBJ whole genome shotgun (WGS) entry which is preliminary data.</text>
</comment>
<dbReference type="InterPro" id="IPR022300">
    <property type="entry name" value="PPK2-rel_1"/>
</dbReference>
<protein>
    <submittedName>
        <fullName evidence="4">Polyphosphate:AMP/ADP phosphotransferase</fullName>
    </submittedName>
</protein>
<dbReference type="InterPro" id="IPR016898">
    <property type="entry name" value="Polyphosphate_phosphotransfera"/>
</dbReference>
<dbReference type="Pfam" id="PF03976">
    <property type="entry name" value="PPK2"/>
    <property type="match status" value="1"/>
</dbReference>
<evidence type="ECO:0000313" key="4">
    <source>
        <dbReference type="EMBL" id="GAA5501205.1"/>
    </source>
</evidence>
<accession>A0ABP9V9M0</accession>
<dbReference type="InterPro" id="IPR027417">
    <property type="entry name" value="P-loop_NTPase"/>
</dbReference>
<organism evidence="4 5">
    <name type="scientific">Deinococcus xinjiangensis</name>
    <dbReference type="NCBI Taxonomy" id="457454"/>
    <lineage>
        <taxon>Bacteria</taxon>
        <taxon>Thermotogati</taxon>
        <taxon>Deinococcota</taxon>
        <taxon>Deinococci</taxon>
        <taxon>Deinococcales</taxon>
        <taxon>Deinococcaceae</taxon>
        <taxon>Deinococcus</taxon>
    </lineage>
</organism>
<dbReference type="PIRSF" id="PIRSF028756">
    <property type="entry name" value="PPK2_prd"/>
    <property type="match status" value="1"/>
</dbReference>
<evidence type="ECO:0000256" key="2">
    <source>
        <dbReference type="ARBA" id="ARBA00022777"/>
    </source>
</evidence>
<dbReference type="RefSeq" id="WP_353541177.1">
    <property type="nucleotide sequence ID" value="NZ_BAABRN010000007.1"/>
</dbReference>
<evidence type="ECO:0000259" key="3">
    <source>
        <dbReference type="Pfam" id="PF03976"/>
    </source>
</evidence>
<dbReference type="PANTHER" id="PTHR34383:SF3">
    <property type="entry name" value="POLYPHOSPHATE:AMP PHOSPHOTRANSFERASE"/>
    <property type="match status" value="1"/>
</dbReference>
<dbReference type="InterPro" id="IPR022488">
    <property type="entry name" value="PPK2-related"/>
</dbReference>
<dbReference type="SUPFAM" id="SSF52540">
    <property type="entry name" value="P-loop containing nucleoside triphosphate hydrolases"/>
    <property type="match status" value="1"/>
</dbReference>
<dbReference type="Proteomes" id="UP001458946">
    <property type="component" value="Unassembled WGS sequence"/>
</dbReference>
<sequence length="271" mass="31350">MNTDKYRVRPDKKVKLSDWHTDDNGGLDKEQGLANIEELAPELATWQERLYAEGKQALLIVLQARDAAGKDGAVKKVIGIFNPNGVHIANFKVPSAEELAHDFLWRIHAQVPRKGMLGVFNRSHYEDVLVTRVYDMIDDKTAKQRLDHIHHFEKLLTDTGTRVLKFYLHISPEEQKKRLQDRLDNPDKNWKFNPGDLKDRENWDKFTAAYEDALATSTDAAPWYIIPADRKWFRNLLMSQIILETLKDMKPQYPAIDYDPKSVVIKDISAK</sequence>
<keyword evidence="2" id="KW-0418">Kinase</keyword>